<dbReference type="Proteomes" id="UP000326924">
    <property type="component" value="Unassembled WGS sequence"/>
</dbReference>
<keyword evidence="3" id="KW-1185">Reference proteome</keyword>
<dbReference type="AlphaFoldDB" id="A0A5J5F0V0"/>
<reference evidence="2 3" key="1">
    <citation type="submission" date="2019-09" db="EMBL/GenBank/DDBJ databases">
        <title>Draft genome of the ectomycorrhizal ascomycete Sphaerosporella brunnea.</title>
        <authorList>
            <consortium name="DOE Joint Genome Institute"/>
            <person name="Benucci G.M."/>
            <person name="Marozzi G."/>
            <person name="Antonielli L."/>
            <person name="Sanchez S."/>
            <person name="Marco P."/>
            <person name="Wang X."/>
            <person name="Falini L.B."/>
            <person name="Barry K."/>
            <person name="Haridas S."/>
            <person name="Lipzen A."/>
            <person name="Labutti K."/>
            <person name="Grigoriev I.V."/>
            <person name="Murat C."/>
            <person name="Martin F."/>
            <person name="Albertini E."/>
            <person name="Donnini D."/>
            <person name="Bonito G."/>
        </authorList>
    </citation>
    <scope>NUCLEOTIDE SEQUENCE [LARGE SCALE GENOMIC DNA]</scope>
    <source>
        <strain evidence="2 3">Sb_GMNB300</strain>
    </source>
</reference>
<evidence type="ECO:0000313" key="3">
    <source>
        <dbReference type="Proteomes" id="UP000326924"/>
    </source>
</evidence>
<evidence type="ECO:0000313" key="2">
    <source>
        <dbReference type="EMBL" id="KAA8908794.1"/>
    </source>
</evidence>
<organism evidence="2 3">
    <name type="scientific">Sphaerosporella brunnea</name>
    <dbReference type="NCBI Taxonomy" id="1250544"/>
    <lineage>
        <taxon>Eukaryota</taxon>
        <taxon>Fungi</taxon>
        <taxon>Dikarya</taxon>
        <taxon>Ascomycota</taxon>
        <taxon>Pezizomycotina</taxon>
        <taxon>Pezizomycetes</taxon>
        <taxon>Pezizales</taxon>
        <taxon>Pyronemataceae</taxon>
        <taxon>Sphaerosporella</taxon>
    </lineage>
</organism>
<accession>A0A5J5F0V0</accession>
<comment type="caution">
    <text evidence="2">The sequence shown here is derived from an EMBL/GenBank/DDBJ whole genome shotgun (WGS) entry which is preliminary data.</text>
</comment>
<sequence length="221" mass="25137">MSQPNWMAVAAAFQQIVNEVALVPNIPGVPAVLLLQQQQGQQLQQQLQQMHQHQQQWQQQMQQQQQQWQQQMQHQQQQMQHQLQQMQQQLNQIAQGVVSLRNRFFPTHYLSLIYTTNRYRSQALLPMRLHNAACSENAPLRYPAGVVVAAPLPTTRLDLHHLTGKDLPFRITTDAAENFVRSSGNNCQVVAAVLGLPGLPANTPVIQRRAQIADYLGAPFF</sequence>
<protein>
    <submittedName>
        <fullName evidence="2">Uncharacterized protein</fullName>
    </submittedName>
</protein>
<name>A0A5J5F0V0_9PEZI</name>
<gene>
    <name evidence="2" type="ORF">FN846DRAFT_889365</name>
</gene>
<keyword evidence="1" id="KW-0175">Coiled coil</keyword>
<dbReference type="OrthoDB" id="5415889at2759"/>
<feature type="coiled-coil region" evidence="1">
    <location>
        <begin position="47"/>
        <end position="103"/>
    </location>
</feature>
<dbReference type="InParanoid" id="A0A5J5F0V0"/>
<dbReference type="EMBL" id="VXIS01000065">
    <property type="protein sequence ID" value="KAA8908794.1"/>
    <property type="molecule type" value="Genomic_DNA"/>
</dbReference>
<evidence type="ECO:0000256" key="1">
    <source>
        <dbReference type="SAM" id="Coils"/>
    </source>
</evidence>
<proteinExistence type="predicted"/>